<evidence type="ECO:0000256" key="1">
    <source>
        <dbReference type="SAM" id="Phobius"/>
    </source>
</evidence>
<feature type="transmembrane region" description="Helical" evidence="1">
    <location>
        <begin position="47"/>
        <end position="63"/>
    </location>
</feature>
<gene>
    <name evidence="2" type="ORF">TCIL3000_11_430</name>
</gene>
<keyword evidence="1" id="KW-1133">Transmembrane helix</keyword>
<evidence type="ECO:0000313" key="2">
    <source>
        <dbReference type="EMBL" id="CCC94663.1"/>
    </source>
</evidence>
<dbReference type="EMBL" id="HE575324">
    <property type="protein sequence ID" value="CCC94663.1"/>
    <property type="molecule type" value="Genomic_DNA"/>
</dbReference>
<keyword evidence="1" id="KW-0472">Membrane</keyword>
<protein>
    <submittedName>
        <fullName evidence="2">Uncharacterized protein</fullName>
    </submittedName>
</protein>
<dbReference type="AlphaFoldDB" id="G0UZ44"/>
<accession>G0UZ44</accession>
<proteinExistence type="predicted"/>
<organism evidence="2">
    <name type="scientific">Trypanosoma congolense (strain IL3000)</name>
    <dbReference type="NCBI Taxonomy" id="1068625"/>
    <lineage>
        <taxon>Eukaryota</taxon>
        <taxon>Discoba</taxon>
        <taxon>Euglenozoa</taxon>
        <taxon>Kinetoplastea</taxon>
        <taxon>Metakinetoplastina</taxon>
        <taxon>Trypanosomatida</taxon>
        <taxon>Trypanosomatidae</taxon>
        <taxon>Trypanosoma</taxon>
        <taxon>Nannomonas</taxon>
    </lineage>
</organism>
<name>G0UZ44_TRYCI</name>
<sequence length="156" mass="17561">MTTPCGASERRQRASLRSKKRWVRRGVWLVACWVGAIVISRVHPDSLRLYVIVVMFIALFSTLSRRRRRVHQSDAAEGEQELPGDITALKRRCVEFMTLRAIGTPEAIRAIRDREFRENLVNCPPDAPLCCCGSGRPLAVCCRPLQVELLRCAGSA</sequence>
<feature type="transmembrane region" description="Helical" evidence="1">
    <location>
        <begin position="22"/>
        <end position="41"/>
    </location>
</feature>
<dbReference type="VEuPathDB" id="TriTrypDB:TcIL3000.11.430"/>
<keyword evidence="1" id="KW-0812">Transmembrane</keyword>
<reference evidence="2" key="1">
    <citation type="journal article" date="2012" name="Proc. Natl. Acad. Sci. U.S.A.">
        <title>Antigenic diversity is generated by distinct evolutionary mechanisms in African trypanosome species.</title>
        <authorList>
            <person name="Jackson A.P."/>
            <person name="Berry A."/>
            <person name="Aslett M."/>
            <person name="Allison H.C."/>
            <person name="Burton P."/>
            <person name="Vavrova-Anderson J."/>
            <person name="Brown R."/>
            <person name="Browne H."/>
            <person name="Corton N."/>
            <person name="Hauser H."/>
            <person name="Gamble J."/>
            <person name="Gilderthorp R."/>
            <person name="Marcello L."/>
            <person name="McQuillan J."/>
            <person name="Otto T.D."/>
            <person name="Quail M.A."/>
            <person name="Sanders M.J."/>
            <person name="van Tonder A."/>
            <person name="Ginger M.L."/>
            <person name="Field M.C."/>
            <person name="Barry J.D."/>
            <person name="Hertz-Fowler C."/>
            <person name="Berriman M."/>
        </authorList>
    </citation>
    <scope>NUCLEOTIDE SEQUENCE</scope>
    <source>
        <strain evidence="2">IL3000</strain>
    </source>
</reference>